<comment type="caution">
    <text evidence="2">The sequence shown here is derived from an EMBL/GenBank/DDBJ whole genome shotgun (WGS) entry which is preliminary data.</text>
</comment>
<keyword evidence="3" id="KW-1185">Reference proteome</keyword>
<organism evidence="2 3">
    <name type="scientific">Daphnia galeata</name>
    <dbReference type="NCBI Taxonomy" id="27404"/>
    <lineage>
        <taxon>Eukaryota</taxon>
        <taxon>Metazoa</taxon>
        <taxon>Ecdysozoa</taxon>
        <taxon>Arthropoda</taxon>
        <taxon>Crustacea</taxon>
        <taxon>Branchiopoda</taxon>
        <taxon>Diplostraca</taxon>
        <taxon>Cladocera</taxon>
        <taxon>Anomopoda</taxon>
        <taxon>Daphniidae</taxon>
        <taxon>Daphnia</taxon>
    </lineage>
</organism>
<evidence type="ECO:0000313" key="3">
    <source>
        <dbReference type="Proteomes" id="UP000789390"/>
    </source>
</evidence>
<evidence type="ECO:0000256" key="1">
    <source>
        <dbReference type="SAM" id="MobiDB-lite"/>
    </source>
</evidence>
<dbReference type="AlphaFoldDB" id="A0A8J2WHC7"/>
<protein>
    <submittedName>
        <fullName evidence="2">Uncharacterized protein</fullName>
    </submittedName>
</protein>
<dbReference type="Proteomes" id="UP000789390">
    <property type="component" value="Unassembled WGS sequence"/>
</dbReference>
<name>A0A8J2WHC7_9CRUS</name>
<accession>A0A8J2WHC7</accession>
<proteinExistence type="predicted"/>
<reference evidence="2" key="1">
    <citation type="submission" date="2021-11" db="EMBL/GenBank/DDBJ databases">
        <authorList>
            <person name="Schell T."/>
        </authorList>
    </citation>
    <scope>NUCLEOTIDE SEQUENCE</scope>
    <source>
        <strain evidence="2">M5</strain>
    </source>
</reference>
<gene>
    <name evidence="2" type="ORF">DGAL_LOCUS10527</name>
</gene>
<feature type="region of interest" description="Disordered" evidence="1">
    <location>
        <begin position="1"/>
        <end position="64"/>
    </location>
</feature>
<dbReference type="OrthoDB" id="448280at2759"/>
<sequence length="96" mass="10431">MDVSGIGQHKDLFPVQQHLPSPQESLQIKENPYGQASPLSQIGDVPFHYGDQAHSHGPALSAEEQKSVTAAIRGFLLRDRAAGTLRLRYVPRSAGT</sequence>
<feature type="compositionally biased region" description="Polar residues" evidence="1">
    <location>
        <begin position="18"/>
        <end position="28"/>
    </location>
</feature>
<evidence type="ECO:0000313" key="2">
    <source>
        <dbReference type="EMBL" id="CAH0107236.1"/>
    </source>
</evidence>
<dbReference type="EMBL" id="CAKKLH010000257">
    <property type="protein sequence ID" value="CAH0107236.1"/>
    <property type="molecule type" value="Genomic_DNA"/>
</dbReference>